<feature type="domain" description="IF rod" evidence="11">
    <location>
        <begin position="37"/>
        <end position="379"/>
    </location>
</feature>
<sequence>MSGRKVRSSRIVIDKSNVSSANEDSFSSTLETSRIQEKDQLTHLNSRLATYIDRVRQLEAENNRLQVQIRDIEVVEKKEKNNLADRFEAEKARLRRALDIANDEVSKNKIEYDAARAEVKRLKPQVEKLERELRGAEEQAMHAQSMSDQSLAKQKTLQSRNDKLALDNDDLRKQNGFLRDQVEGLKKAIEDESLLRAAANNKVKSLEEDLAFALEAHRGELEEVRHKRQVDMTTYAKQVNDEYQSKLQDQLAEMRAHFQANLSQNKASFEEAYKNKLNDARERQEAAMDEAMRLRARVRELETSSSGNASLVEKLRAELESLSRMFQDKLEDKDARILELNKEIERMMNEFRDLLDVKIQLDAELRTYQALLEGEEERLNLTEQSNNSMSTHHVSFSTGSGSANRGVKRRRVEVNGEDQGVDYLSTRSKLNKETTGPVGIDEVDENGSWVRIANSIDEEVHIGGYKLVVKAGNKEASFQFNHRMKLSPLASATVYSAESDGKHEPPHTYVMKKQNWPIGENPSARLEDAEGDVVSSITVETVESTDPSDPAERCSIIAISRKIEELSTGSAYCQLTHYLFPDKINLKKIKFNPKSETDILNNWKTLTTSWKEIGIDKPVDVEKLKKGKFQDNFEFFQWFYKFFNANLPNEDNYDPITARNAEPLPALSSRSGAAVRAAPRSSPAAAAPKPKPPAPALGPARRNNANNVVQPQPQVNENVKTESQKEKEYELEKKQLEEIAASLEKERDFYFEKLRAIEDLCTASKNALAPLNLEAVLEILYKNNEDGGESPATTPVQNDDDDELLLVPQRNALPLEEEETF</sequence>
<dbReference type="Pfam" id="PF03271">
    <property type="entry name" value="EB1"/>
    <property type="match status" value="1"/>
</dbReference>
<feature type="domain" description="LTD" evidence="10">
    <location>
        <begin position="426"/>
        <end position="541"/>
    </location>
</feature>
<dbReference type="InterPro" id="IPR036133">
    <property type="entry name" value="EB1_C_sf"/>
</dbReference>
<evidence type="ECO:0000256" key="6">
    <source>
        <dbReference type="SAM" id="Coils"/>
    </source>
</evidence>
<feature type="region of interest" description="Disordered" evidence="7">
    <location>
        <begin position="386"/>
        <end position="407"/>
    </location>
</feature>
<dbReference type="PROSITE" id="PS51230">
    <property type="entry name" value="EB1_C"/>
    <property type="match status" value="1"/>
</dbReference>
<dbReference type="InterPro" id="IPR004953">
    <property type="entry name" value="EB1_C"/>
</dbReference>
<feature type="compositionally biased region" description="Low complexity" evidence="7">
    <location>
        <begin position="667"/>
        <end position="688"/>
    </location>
</feature>
<evidence type="ECO:0000256" key="3">
    <source>
        <dbReference type="ARBA" id="ARBA00023054"/>
    </source>
</evidence>
<evidence type="ECO:0000259" key="11">
    <source>
        <dbReference type="PROSITE" id="PS51842"/>
    </source>
</evidence>
<dbReference type="GO" id="GO:0006998">
    <property type="term" value="P:nuclear envelope organization"/>
    <property type="evidence" value="ECO:0007669"/>
    <property type="project" value="TreeGrafter"/>
</dbReference>
<dbReference type="Gene3D" id="1.20.5.170">
    <property type="match status" value="1"/>
</dbReference>
<dbReference type="OrthoDB" id="102442at2759"/>
<gene>
    <name evidence="12" type="ORF">CAUJ_LOCUS119</name>
</gene>
<evidence type="ECO:0000256" key="4">
    <source>
        <dbReference type="ARBA" id="ARBA00023242"/>
    </source>
</evidence>
<keyword evidence="2" id="KW-0403">Intermediate filament</keyword>
<evidence type="ECO:0000313" key="12">
    <source>
        <dbReference type="EMBL" id="CAD6184200.1"/>
    </source>
</evidence>
<keyword evidence="5" id="KW-0493">Microtubule</keyword>
<feature type="compositionally biased region" description="Polar residues" evidence="7">
    <location>
        <begin position="142"/>
        <end position="156"/>
    </location>
</feature>
<dbReference type="GO" id="GO:0008017">
    <property type="term" value="F:microtubule binding"/>
    <property type="evidence" value="ECO:0007669"/>
    <property type="project" value="InterPro"/>
</dbReference>
<dbReference type="GO" id="GO:0005882">
    <property type="term" value="C:intermediate filament"/>
    <property type="evidence" value="ECO:0007669"/>
    <property type="project" value="UniProtKB-KW"/>
</dbReference>
<dbReference type="GO" id="GO:0051664">
    <property type="term" value="P:nuclear pore localization"/>
    <property type="evidence" value="ECO:0007669"/>
    <property type="project" value="TreeGrafter"/>
</dbReference>
<evidence type="ECO:0000256" key="7">
    <source>
        <dbReference type="SAM" id="MobiDB-lite"/>
    </source>
</evidence>
<dbReference type="InterPro" id="IPR036872">
    <property type="entry name" value="CH_dom_sf"/>
</dbReference>
<keyword evidence="13" id="KW-1185">Reference proteome</keyword>
<dbReference type="Gene3D" id="2.60.40.1260">
    <property type="entry name" value="Lamin Tail domain"/>
    <property type="match status" value="1"/>
</dbReference>
<protein>
    <submittedName>
        <fullName evidence="12">Uncharacterized protein</fullName>
    </submittedName>
</protein>
<comment type="subcellular location">
    <subcellularLocation>
        <location evidence="1">Nucleus</location>
    </subcellularLocation>
</comment>
<dbReference type="InterPro" id="IPR001322">
    <property type="entry name" value="Lamin_tail_dom"/>
</dbReference>
<dbReference type="EMBL" id="CAJGYM010000001">
    <property type="protein sequence ID" value="CAD6184200.1"/>
    <property type="molecule type" value="Genomic_DNA"/>
</dbReference>
<proteinExistence type="predicted"/>
<evidence type="ECO:0000256" key="2">
    <source>
        <dbReference type="ARBA" id="ARBA00022754"/>
    </source>
</evidence>
<dbReference type="PROSITE" id="PS51841">
    <property type="entry name" value="LTD"/>
    <property type="match status" value="1"/>
</dbReference>
<dbReference type="PANTHER" id="PTHR45721">
    <property type="entry name" value="LAMIN DM0-RELATED"/>
    <property type="match status" value="1"/>
</dbReference>
<dbReference type="InterPro" id="IPR039008">
    <property type="entry name" value="IF_rod_dom"/>
</dbReference>
<dbReference type="Pfam" id="PF00038">
    <property type="entry name" value="Filament"/>
    <property type="match status" value="1"/>
</dbReference>
<feature type="compositionally biased region" description="Low complexity" evidence="7">
    <location>
        <begin position="697"/>
        <end position="716"/>
    </location>
</feature>
<feature type="compositionally biased region" description="Polar residues" evidence="7">
    <location>
        <begin position="386"/>
        <end position="403"/>
    </location>
</feature>
<dbReference type="Gene3D" id="1.20.5.1430">
    <property type="match status" value="1"/>
</dbReference>
<dbReference type="GO" id="GO:0090435">
    <property type="term" value="P:protein localization to nuclear envelope"/>
    <property type="evidence" value="ECO:0007669"/>
    <property type="project" value="TreeGrafter"/>
</dbReference>
<dbReference type="Pfam" id="PF00932">
    <property type="entry name" value="LTD"/>
    <property type="match status" value="1"/>
</dbReference>
<feature type="domain" description="EB1 C-terminal" evidence="9">
    <location>
        <begin position="718"/>
        <end position="789"/>
    </location>
</feature>
<evidence type="ECO:0000256" key="5">
    <source>
        <dbReference type="PROSITE-ProRule" id="PRU00576"/>
    </source>
</evidence>
<evidence type="ECO:0000313" key="13">
    <source>
        <dbReference type="Proteomes" id="UP000835052"/>
    </source>
</evidence>
<dbReference type="PANTHER" id="PTHR45721:SF11">
    <property type="entry name" value="LAMIN DM0-RELATED"/>
    <property type="match status" value="1"/>
</dbReference>
<dbReference type="Gene3D" id="1.10.418.10">
    <property type="entry name" value="Calponin-like domain"/>
    <property type="match status" value="1"/>
</dbReference>
<organism evidence="12 13">
    <name type="scientific">Caenorhabditis auriculariae</name>
    <dbReference type="NCBI Taxonomy" id="2777116"/>
    <lineage>
        <taxon>Eukaryota</taxon>
        <taxon>Metazoa</taxon>
        <taxon>Ecdysozoa</taxon>
        <taxon>Nematoda</taxon>
        <taxon>Chromadorea</taxon>
        <taxon>Rhabditida</taxon>
        <taxon>Rhabditina</taxon>
        <taxon>Rhabditomorpha</taxon>
        <taxon>Rhabditoidea</taxon>
        <taxon>Rhabditidae</taxon>
        <taxon>Peloderinae</taxon>
        <taxon>Caenorhabditis</taxon>
    </lineage>
</organism>
<keyword evidence="3 6" id="KW-0175">Coiled coil</keyword>
<dbReference type="GO" id="GO:0005652">
    <property type="term" value="C:nuclear lamina"/>
    <property type="evidence" value="ECO:0007669"/>
    <property type="project" value="TreeGrafter"/>
</dbReference>
<dbReference type="AlphaFoldDB" id="A0A8S1GR42"/>
<feature type="coiled-coil region" evidence="6">
    <location>
        <begin position="270"/>
        <end position="385"/>
    </location>
</feature>
<dbReference type="InterPro" id="IPR036415">
    <property type="entry name" value="Lamin_tail_dom_sf"/>
</dbReference>
<dbReference type="SUPFAM" id="SSF64593">
    <property type="entry name" value="Intermediate filament protein, coiled coil region"/>
    <property type="match status" value="2"/>
</dbReference>
<dbReference type="GO" id="GO:0007097">
    <property type="term" value="P:nuclear migration"/>
    <property type="evidence" value="ECO:0007669"/>
    <property type="project" value="TreeGrafter"/>
</dbReference>
<evidence type="ECO:0000259" key="9">
    <source>
        <dbReference type="PROSITE" id="PS51230"/>
    </source>
</evidence>
<dbReference type="GO" id="GO:0031507">
    <property type="term" value="P:heterochromatin formation"/>
    <property type="evidence" value="ECO:0007669"/>
    <property type="project" value="TreeGrafter"/>
</dbReference>
<dbReference type="SMART" id="SM01391">
    <property type="entry name" value="Filament"/>
    <property type="match status" value="1"/>
</dbReference>
<dbReference type="SUPFAM" id="SSF47576">
    <property type="entry name" value="Calponin-homology domain, CH-domain"/>
    <property type="match status" value="1"/>
</dbReference>
<accession>A0A8S1GR42</accession>
<dbReference type="Pfam" id="PF00307">
    <property type="entry name" value="CH"/>
    <property type="match status" value="1"/>
</dbReference>
<dbReference type="PROSITE" id="PS50021">
    <property type="entry name" value="CH"/>
    <property type="match status" value="1"/>
</dbReference>
<feature type="region of interest" description="Disordered" evidence="7">
    <location>
        <begin position="667"/>
        <end position="726"/>
    </location>
</feature>
<dbReference type="Proteomes" id="UP000835052">
    <property type="component" value="Unassembled WGS sequence"/>
</dbReference>
<feature type="region of interest" description="Disordered" evidence="7">
    <location>
        <begin position="136"/>
        <end position="156"/>
    </location>
</feature>
<dbReference type="GO" id="GO:0005200">
    <property type="term" value="F:structural constituent of cytoskeleton"/>
    <property type="evidence" value="ECO:0007669"/>
    <property type="project" value="TreeGrafter"/>
</dbReference>
<dbReference type="PROSITE" id="PS51842">
    <property type="entry name" value="IF_ROD_2"/>
    <property type="match status" value="1"/>
</dbReference>
<dbReference type="SUPFAM" id="SSF74853">
    <property type="entry name" value="Lamin A/C globular tail domain"/>
    <property type="match status" value="1"/>
</dbReference>
<evidence type="ECO:0000259" key="8">
    <source>
        <dbReference type="PROSITE" id="PS50021"/>
    </source>
</evidence>
<name>A0A8S1GR42_9PELO</name>
<dbReference type="GO" id="GO:0005874">
    <property type="term" value="C:microtubule"/>
    <property type="evidence" value="ECO:0007669"/>
    <property type="project" value="UniProtKB-KW"/>
</dbReference>
<dbReference type="SUPFAM" id="SSF140612">
    <property type="entry name" value="EB1 dimerisation domain-like"/>
    <property type="match status" value="1"/>
</dbReference>
<evidence type="ECO:0000259" key="10">
    <source>
        <dbReference type="PROSITE" id="PS51841"/>
    </source>
</evidence>
<comment type="caution">
    <text evidence="12">The sequence shown here is derived from an EMBL/GenBank/DDBJ whole genome shotgun (WGS) entry which is preliminary data.</text>
</comment>
<feature type="domain" description="Calponin-homology (CH)" evidence="8">
    <location>
        <begin position="527"/>
        <end position="644"/>
    </location>
</feature>
<dbReference type="Gene3D" id="1.20.5.1160">
    <property type="entry name" value="Vasodilator-stimulated phosphoprotein"/>
    <property type="match status" value="1"/>
</dbReference>
<reference evidence="12" key="1">
    <citation type="submission" date="2020-10" db="EMBL/GenBank/DDBJ databases">
        <authorList>
            <person name="Kikuchi T."/>
        </authorList>
    </citation>
    <scope>NUCLEOTIDE SEQUENCE</scope>
    <source>
        <strain evidence="12">NKZ352</strain>
    </source>
</reference>
<keyword evidence="4" id="KW-0539">Nucleus</keyword>
<evidence type="ECO:0000256" key="1">
    <source>
        <dbReference type="ARBA" id="ARBA00004123"/>
    </source>
</evidence>
<dbReference type="InterPro" id="IPR001715">
    <property type="entry name" value="CH_dom"/>
</dbReference>